<proteinExistence type="predicted"/>
<dbReference type="AlphaFoldDB" id="A0A923LN06"/>
<organism evidence="1 2">
    <name type="scientific">Roseburia zhanii</name>
    <dbReference type="NCBI Taxonomy" id="2763064"/>
    <lineage>
        <taxon>Bacteria</taxon>
        <taxon>Bacillati</taxon>
        <taxon>Bacillota</taxon>
        <taxon>Clostridia</taxon>
        <taxon>Lachnospirales</taxon>
        <taxon>Lachnospiraceae</taxon>
        <taxon>Roseburia</taxon>
    </lineage>
</organism>
<dbReference type="EMBL" id="JACOPH010000001">
    <property type="protein sequence ID" value="MBC5712954.1"/>
    <property type="molecule type" value="Genomic_DNA"/>
</dbReference>
<dbReference type="RefSeq" id="WP_186865973.1">
    <property type="nucleotide sequence ID" value="NZ_JACOPH010000001.1"/>
</dbReference>
<evidence type="ECO:0000313" key="2">
    <source>
        <dbReference type="Proteomes" id="UP000606720"/>
    </source>
</evidence>
<comment type="caution">
    <text evidence="1">The sequence shown here is derived from an EMBL/GenBank/DDBJ whole genome shotgun (WGS) entry which is preliminary data.</text>
</comment>
<protein>
    <submittedName>
        <fullName evidence="1">Uncharacterized protein</fullName>
    </submittedName>
</protein>
<accession>A0A923LN06</accession>
<sequence>MSNRLEYDIKEKYGYELNEISNKLNQLEAGRVYENGGSKMDGSLATNIKQLRKMIGELLLKIQNGKDGTDDEIAKLFINKDY</sequence>
<gene>
    <name evidence="1" type="ORF">H8S17_01810</name>
</gene>
<keyword evidence="2" id="KW-1185">Reference proteome</keyword>
<reference evidence="1" key="1">
    <citation type="submission" date="2020-08" db="EMBL/GenBank/DDBJ databases">
        <title>Genome public.</title>
        <authorList>
            <person name="Liu C."/>
            <person name="Sun Q."/>
        </authorList>
    </citation>
    <scope>NUCLEOTIDE SEQUENCE</scope>
    <source>
        <strain evidence="1">BX1005</strain>
    </source>
</reference>
<evidence type="ECO:0000313" key="1">
    <source>
        <dbReference type="EMBL" id="MBC5712954.1"/>
    </source>
</evidence>
<dbReference type="Proteomes" id="UP000606720">
    <property type="component" value="Unassembled WGS sequence"/>
</dbReference>
<name>A0A923LN06_9FIRM</name>